<keyword evidence="2" id="KW-0812">Transmembrane</keyword>
<proteinExistence type="predicted"/>
<dbReference type="Proteomes" id="UP001260188">
    <property type="component" value="Unassembled WGS sequence"/>
</dbReference>
<evidence type="ECO:0000256" key="1">
    <source>
        <dbReference type="SAM" id="MobiDB-lite"/>
    </source>
</evidence>
<keyword evidence="2" id="KW-1133">Transmembrane helix</keyword>
<keyword evidence="5" id="KW-1185">Reference proteome</keyword>
<dbReference type="Pfam" id="PF19516">
    <property type="entry name" value="DUF6049"/>
    <property type="match status" value="1"/>
</dbReference>
<evidence type="ECO:0008006" key="6">
    <source>
        <dbReference type="Google" id="ProtNLM"/>
    </source>
</evidence>
<feature type="signal peptide" evidence="3">
    <location>
        <begin position="1"/>
        <end position="42"/>
    </location>
</feature>
<dbReference type="InterPro" id="IPR046112">
    <property type="entry name" value="DUF6049"/>
</dbReference>
<feature type="region of interest" description="Disordered" evidence="1">
    <location>
        <begin position="41"/>
        <end position="67"/>
    </location>
</feature>
<comment type="caution">
    <text evidence="4">The sequence shown here is derived from an EMBL/GenBank/DDBJ whole genome shotgun (WGS) entry which is preliminary data.</text>
</comment>
<reference evidence="4 5" key="1">
    <citation type="submission" date="2023-08" db="EMBL/GenBank/DDBJ databases">
        <title>Functional and genomic diversity of the sorghum phyllosphere microbiome.</title>
        <authorList>
            <person name="Shade A."/>
        </authorList>
    </citation>
    <scope>NUCLEOTIDE SEQUENCE [LARGE SCALE GENOMIC DNA]</scope>
    <source>
        <strain evidence="4 5">SORGH_AS_0919</strain>
    </source>
</reference>
<protein>
    <recommendedName>
        <fullName evidence="6">2-oxoglutarate dehydrogenase</fullName>
    </recommendedName>
</protein>
<gene>
    <name evidence="4" type="ORF">QE367_002135</name>
</gene>
<evidence type="ECO:0000256" key="3">
    <source>
        <dbReference type="SAM" id="SignalP"/>
    </source>
</evidence>
<evidence type="ECO:0000256" key="2">
    <source>
        <dbReference type="SAM" id="Phobius"/>
    </source>
</evidence>
<dbReference type="RefSeq" id="WP_309666669.1">
    <property type="nucleotide sequence ID" value="NZ_JAVIZA010000001.1"/>
</dbReference>
<feature type="compositionally biased region" description="Low complexity" evidence="1">
    <location>
        <begin position="41"/>
        <end position="61"/>
    </location>
</feature>
<accession>A0ABU1I219</accession>
<keyword evidence="3" id="KW-0732">Signal</keyword>
<organism evidence="4 5">
    <name type="scientific">Microbacterium paludicola</name>
    <dbReference type="NCBI Taxonomy" id="300019"/>
    <lineage>
        <taxon>Bacteria</taxon>
        <taxon>Bacillati</taxon>
        <taxon>Actinomycetota</taxon>
        <taxon>Actinomycetes</taxon>
        <taxon>Micrococcales</taxon>
        <taxon>Microbacteriaceae</taxon>
        <taxon>Microbacterium</taxon>
    </lineage>
</organism>
<name>A0ABU1I219_9MICO</name>
<keyword evidence="2" id="KW-0472">Membrane</keyword>
<sequence length="711" mass="71879">MTDISPATARARRGRRGARVLSWLAAAAIVVAPLASPASALAETSPSSSSTPDVSPTPGTPGIASLIAAPANGGTVATGTDALISVDQRNGSPRPLPAGTVSVSLSRSALASQQAVVDWLRPGDDAEEALPVFEEVARADVAELAAGDERATNVSISATEKDLVGLAPGVYPVAVSGPGGSSRTVITVPRTDAPPRSTTVIVPITAGARTSGLLTATELTELTAENGALSAALNAVTGTPAVLAVDPAIVASIRVLGSSAPATATGWLASLMALPNERFALQFGDADLAMQVHAGLTAPLEPTTLAPYADPANFSAAGSTTAEGVPDLRQLLAVGTAANTVRDIFWPAGGTAGPDVVAAIDAQAGADADALTLVPSDTVSGGDGGVRAATGDTDLLVYDDLVSAELARVAAASDDAPVRSAELAAATAQVALSGEGPLVATIDRPATTSRAGVRTAITAITGAAGAAPTSLQDLRAAAPGQVAVADIPADADRVAALQRFLADEERLATFATALVEPTQLTARERTAILQLIGNAWLTEPTAWAAAVAQHEENTESTLDAVGIANPGTINFLATSAPIPVTVRNDLPWPVSLVLFAETGDPRLIVQKATVVEAGAQQNTRVDVPVEARVGSGETTLSLQLRSTSAVPIGAPEAIGLTVRAEWESVGITAIIVIVVVLIAGGVIRTILKLRRRRSETASEQNDIPEQQENTE</sequence>
<evidence type="ECO:0000313" key="5">
    <source>
        <dbReference type="Proteomes" id="UP001260188"/>
    </source>
</evidence>
<feature type="transmembrane region" description="Helical" evidence="2">
    <location>
        <begin position="665"/>
        <end position="687"/>
    </location>
</feature>
<evidence type="ECO:0000313" key="4">
    <source>
        <dbReference type="EMBL" id="MDR6167931.1"/>
    </source>
</evidence>
<feature type="chain" id="PRO_5046903962" description="2-oxoglutarate dehydrogenase" evidence="3">
    <location>
        <begin position="43"/>
        <end position="711"/>
    </location>
</feature>
<dbReference type="EMBL" id="JAVIZA010000001">
    <property type="protein sequence ID" value="MDR6167931.1"/>
    <property type="molecule type" value="Genomic_DNA"/>
</dbReference>